<gene>
    <name evidence="5" type="ORF">IFM89_015104</name>
</gene>
<reference evidence="5 6" key="1">
    <citation type="submission" date="2020-10" db="EMBL/GenBank/DDBJ databases">
        <title>The Coptis chinensis genome and diversification of protoberbering-type alkaloids.</title>
        <authorList>
            <person name="Wang B."/>
            <person name="Shu S."/>
            <person name="Song C."/>
            <person name="Liu Y."/>
        </authorList>
    </citation>
    <scope>NUCLEOTIDE SEQUENCE [LARGE SCALE GENOMIC DNA]</scope>
    <source>
        <strain evidence="5">HL-2020</strain>
        <tissue evidence="5">Leaf</tissue>
    </source>
</reference>
<evidence type="ECO:0000313" key="5">
    <source>
        <dbReference type="EMBL" id="KAF9620863.1"/>
    </source>
</evidence>
<dbReference type="Proteomes" id="UP000631114">
    <property type="component" value="Unassembled WGS sequence"/>
</dbReference>
<dbReference type="InterPro" id="IPR023214">
    <property type="entry name" value="HAD_sf"/>
</dbReference>
<dbReference type="GO" id="GO:0016887">
    <property type="term" value="F:ATP hydrolysis activity"/>
    <property type="evidence" value="ECO:0007669"/>
    <property type="project" value="InterPro"/>
</dbReference>
<dbReference type="SUPFAM" id="SSF81660">
    <property type="entry name" value="Metal cation-transporting ATPase, ATP-binding domain N"/>
    <property type="match status" value="1"/>
</dbReference>
<evidence type="ECO:0000256" key="4">
    <source>
        <dbReference type="ARBA" id="ARBA00023136"/>
    </source>
</evidence>
<dbReference type="EMBL" id="JADFTS010000002">
    <property type="protein sequence ID" value="KAF9620863.1"/>
    <property type="molecule type" value="Genomic_DNA"/>
</dbReference>
<dbReference type="NCBIfam" id="TIGR01494">
    <property type="entry name" value="ATPase_P-type"/>
    <property type="match status" value="1"/>
</dbReference>
<keyword evidence="3" id="KW-1133">Transmembrane helix</keyword>
<proteinExistence type="predicted"/>
<dbReference type="PANTHER" id="PTHR24092:SF91">
    <property type="entry name" value="PHOSPHOLIPID-TRANSPORTING ATPASE 1"/>
    <property type="match status" value="1"/>
</dbReference>
<dbReference type="PANTHER" id="PTHR24092">
    <property type="entry name" value="PROBABLE PHOSPHOLIPID-TRANSPORTING ATPASE"/>
    <property type="match status" value="1"/>
</dbReference>
<evidence type="ECO:0000256" key="1">
    <source>
        <dbReference type="ARBA" id="ARBA00004370"/>
    </source>
</evidence>
<comment type="subcellular location">
    <subcellularLocation>
        <location evidence="1">Membrane</location>
    </subcellularLocation>
</comment>
<keyword evidence="6" id="KW-1185">Reference proteome</keyword>
<dbReference type="InterPro" id="IPR036412">
    <property type="entry name" value="HAD-like_sf"/>
</dbReference>
<sequence>MSIIVGCPDKTVKIFVKGADASMFNVINKSINSFVASSIASHLHTYSSLGLRTLVVAMRELNSLDFEQWQSIGIEDKLQQGVPEAIESLRQAGIKVRVLTGDKQETAISVGYSSKLLTGEMTQILISSESTESYKKSLHAAQAMSKKLVTTSAGIVALVKNNTDDMTLAIGDGANDVSMIQVANVGVGITGQEGRRAVMASDFAMGSDSWFPFCWSTGIGITTVWDTCY</sequence>
<dbReference type="Pfam" id="PF00702">
    <property type="entry name" value="Hydrolase"/>
    <property type="match status" value="1"/>
</dbReference>
<dbReference type="OrthoDB" id="377733at2759"/>
<dbReference type="GO" id="GO:0005886">
    <property type="term" value="C:plasma membrane"/>
    <property type="evidence" value="ECO:0007669"/>
    <property type="project" value="TreeGrafter"/>
</dbReference>
<dbReference type="SUPFAM" id="SSF56784">
    <property type="entry name" value="HAD-like"/>
    <property type="match status" value="1"/>
</dbReference>
<comment type="caution">
    <text evidence="5">The sequence shown here is derived from an EMBL/GenBank/DDBJ whole genome shotgun (WGS) entry which is preliminary data.</text>
</comment>
<dbReference type="InterPro" id="IPR001757">
    <property type="entry name" value="P_typ_ATPase"/>
</dbReference>
<dbReference type="PRINTS" id="PR00119">
    <property type="entry name" value="CATATPASE"/>
</dbReference>
<accession>A0A835ISJ4</accession>
<keyword evidence="2" id="KW-0812">Transmembrane</keyword>
<evidence type="ECO:0000256" key="3">
    <source>
        <dbReference type="ARBA" id="ARBA00022989"/>
    </source>
</evidence>
<evidence type="ECO:0000256" key="2">
    <source>
        <dbReference type="ARBA" id="ARBA00022692"/>
    </source>
</evidence>
<keyword evidence="4" id="KW-0472">Membrane</keyword>
<dbReference type="AlphaFoldDB" id="A0A835ISJ4"/>
<dbReference type="Gene3D" id="3.40.50.1000">
    <property type="entry name" value="HAD superfamily/HAD-like"/>
    <property type="match status" value="2"/>
</dbReference>
<protein>
    <submittedName>
        <fullName evidence="5">Uncharacterized protein</fullName>
    </submittedName>
</protein>
<evidence type="ECO:0000313" key="6">
    <source>
        <dbReference type="Proteomes" id="UP000631114"/>
    </source>
</evidence>
<dbReference type="GO" id="GO:0045332">
    <property type="term" value="P:phospholipid translocation"/>
    <property type="evidence" value="ECO:0007669"/>
    <property type="project" value="TreeGrafter"/>
</dbReference>
<organism evidence="5 6">
    <name type="scientific">Coptis chinensis</name>
    <dbReference type="NCBI Taxonomy" id="261450"/>
    <lineage>
        <taxon>Eukaryota</taxon>
        <taxon>Viridiplantae</taxon>
        <taxon>Streptophyta</taxon>
        <taxon>Embryophyta</taxon>
        <taxon>Tracheophyta</taxon>
        <taxon>Spermatophyta</taxon>
        <taxon>Magnoliopsida</taxon>
        <taxon>Ranunculales</taxon>
        <taxon>Ranunculaceae</taxon>
        <taxon>Coptidoideae</taxon>
        <taxon>Coptis</taxon>
    </lineage>
</organism>
<dbReference type="Gene3D" id="3.40.1110.10">
    <property type="entry name" value="Calcium-transporting ATPase, cytoplasmic domain N"/>
    <property type="match status" value="1"/>
</dbReference>
<dbReference type="InterPro" id="IPR023299">
    <property type="entry name" value="ATPase_P-typ_cyto_dom_N"/>
</dbReference>
<dbReference type="GO" id="GO:0140326">
    <property type="term" value="F:ATPase-coupled intramembrane lipid transporter activity"/>
    <property type="evidence" value="ECO:0007669"/>
    <property type="project" value="TreeGrafter"/>
</dbReference>
<name>A0A835ISJ4_9MAGN</name>
<dbReference type="GO" id="GO:0005524">
    <property type="term" value="F:ATP binding"/>
    <property type="evidence" value="ECO:0007669"/>
    <property type="project" value="InterPro"/>
</dbReference>